<dbReference type="PANTHER" id="PTHR22916:SF3">
    <property type="entry name" value="UDP-GLCNAC:BETAGAL BETA-1,3-N-ACETYLGLUCOSAMINYLTRANSFERASE-LIKE PROTEIN 1"/>
    <property type="match status" value="1"/>
</dbReference>
<feature type="domain" description="Glycosyltransferase 2-like" evidence="1">
    <location>
        <begin position="10"/>
        <end position="132"/>
    </location>
</feature>
<reference evidence="2 3" key="1">
    <citation type="submission" date="2023-10" db="EMBL/GenBank/DDBJ databases">
        <title>Roseovarius strain S88 nov., isolated from a marine algae.</title>
        <authorList>
            <person name="Lee M.W."/>
            <person name="Lee J.K."/>
            <person name="Kim J.M."/>
            <person name="Choi D.G."/>
            <person name="Baek J.H."/>
            <person name="Bayburt H."/>
            <person name="Jung J.J."/>
            <person name="Han D.M."/>
            <person name="Jeon C.O."/>
        </authorList>
    </citation>
    <scope>NUCLEOTIDE SEQUENCE [LARGE SCALE GENOMIC DNA]</scope>
    <source>
        <strain evidence="2 3">S88</strain>
    </source>
</reference>
<keyword evidence="3" id="KW-1185">Reference proteome</keyword>
<name>A0ABZ2HIA6_9RHOB</name>
<dbReference type="InterPro" id="IPR001173">
    <property type="entry name" value="Glyco_trans_2-like"/>
</dbReference>
<dbReference type="Proteomes" id="UP001364156">
    <property type="component" value="Chromosome"/>
</dbReference>
<proteinExistence type="predicted"/>
<evidence type="ECO:0000313" key="3">
    <source>
        <dbReference type="Proteomes" id="UP001364156"/>
    </source>
</evidence>
<dbReference type="PANTHER" id="PTHR22916">
    <property type="entry name" value="GLYCOSYLTRANSFERASE"/>
    <property type="match status" value="1"/>
</dbReference>
<sequence length="310" mass="34627">MKELTPHIAIALCTYNGAAFLHEQLQSFVNQTHGNWSLWVSDDGSTDGTWDILLAFQRDYGNAHDIRLLRGPGEGSCRNFLSLLCHPDFPHGYVALADQDDVWLKGKLARAVQMMRKTPHGYVLYGAQSFHVAQNLQILGRSKQPQHPPSFANAMVQNVVSGHSMVLSPEALQLVRRIGCDHEIPFHDWWIYQLVSGVGGEVVLDTRPVLLYRQHDTNVMGARRGMAALTARINALRAQTYKHWIAANLDTLWRHRGILNPEARAKIEAFQNTRVSRGAERAAFLRALGLKRQAPLGTVGLYLAGALGWV</sequence>
<dbReference type="InterPro" id="IPR029044">
    <property type="entry name" value="Nucleotide-diphossugar_trans"/>
</dbReference>
<protein>
    <submittedName>
        <fullName evidence="2">Glycosyltransferase family 2 protein</fullName>
    </submittedName>
</protein>
<dbReference type="SUPFAM" id="SSF53448">
    <property type="entry name" value="Nucleotide-diphospho-sugar transferases"/>
    <property type="match status" value="1"/>
</dbReference>
<evidence type="ECO:0000313" key="2">
    <source>
        <dbReference type="EMBL" id="WWR47008.1"/>
    </source>
</evidence>
<dbReference type="Gene3D" id="3.90.550.10">
    <property type="entry name" value="Spore Coat Polysaccharide Biosynthesis Protein SpsA, Chain A"/>
    <property type="match status" value="1"/>
</dbReference>
<dbReference type="EMBL" id="CP146069">
    <property type="protein sequence ID" value="WWR47008.1"/>
    <property type="molecule type" value="Genomic_DNA"/>
</dbReference>
<organism evidence="2 3">
    <name type="scientific">Roseovarius phycicola</name>
    <dbReference type="NCBI Taxonomy" id="3080976"/>
    <lineage>
        <taxon>Bacteria</taxon>
        <taxon>Pseudomonadati</taxon>
        <taxon>Pseudomonadota</taxon>
        <taxon>Alphaproteobacteria</taxon>
        <taxon>Rhodobacterales</taxon>
        <taxon>Roseobacteraceae</taxon>
        <taxon>Roseovarius</taxon>
    </lineage>
</organism>
<evidence type="ECO:0000259" key="1">
    <source>
        <dbReference type="Pfam" id="PF00535"/>
    </source>
</evidence>
<dbReference type="Pfam" id="PF00535">
    <property type="entry name" value="Glycos_transf_2"/>
    <property type="match status" value="1"/>
</dbReference>
<gene>
    <name evidence="2" type="ORF">RZ517_02115</name>
</gene>
<dbReference type="RefSeq" id="WP_338549848.1">
    <property type="nucleotide sequence ID" value="NZ_CP146069.1"/>
</dbReference>
<dbReference type="CDD" id="cd04196">
    <property type="entry name" value="GT_2_like_d"/>
    <property type="match status" value="1"/>
</dbReference>
<accession>A0ABZ2HIA6</accession>